<sequence>MKSITEEYLTNGSLFLVDEEHYAELRGYLKKVMFKKASFFLRKGEYCRYLGFLKSGVMRSFYYQSNGKEINVNFYHENGLVTDYDSILSGGQSEINIKAVEDSEMFLLDREHLQSLYHKDPYWQEFGRKITETAYLQAKKRIEGLLCLSPERRYHQLLEENPKILQLLPQKHIASYLGIQPESLSRIRRRIQGR</sequence>
<dbReference type="SUPFAM" id="SSF51206">
    <property type="entry name" value="cAMP-binding domain-like"/>
    <property type="match status" value="1"/>
</dbReference>
<dbReference type="InterPro" id="IPR000595">
    <property type="entry name" value="cNMP-bd_dom"/>
</dbReference>
<dbReference type="PROSITE" id="PS50042">
    <property type="entry name" value="CNMP_BINDING_3"/>
    <property type="match status" value="1"/>
</dbReference>
<dbReference type="EMBL" id="JAELVM010000003">
    <property type="protein sequence ID" value="MBL1222332.1"/>
    <property type="molecule type" value="Genomic_DNA"/>
</dbReference>
<dbReference type="RefSeq" id="WP_202092630.1">
    <property type="nucleotide sequence ID" value="NZ_JAELVM010000003.1"/>
</dbReference>
<proteinExistence type="predicted"/>
<keyword evidence="3" id="KW-1185">Reference proteome</keyword>
<organism evidence="2 3">
    <name type="scientific">Chryseobacterium endalhagicum</name>
    <dbReference type="NCBI Taxonomy" id="2797638"/>
    <lineage>
        <taxon>Bacteria</taxon>
        <taxon>Pseudomonadati</taxon>
        <taxon>Bacteroidota</taxon>
        <taxon>Flavobacteriia</taxon>
        <taxon>Flavobacteriales</taxon>
        <taxon>Weeksellaceae</taxon>
        <taxon>Chryseobacterium group</taxon>
        <taxon>Chryseobacterium</taxon>
    </lineage>
</organism>
<evidence type="ECO:0000313" key="2">
    <source>
        <dbReference type="EMBL" id="MBL1222332.1"/>
    </source>
</evidence>
<evidence type="ECO:0000259" key="1">
    <source>
        <dbReference type="PROSITE" id="PS50042"/>
    </source>
</evidence>
<name>A0ABS1QJ09_9FLAO</name>
<comment type="caution">
    <text evidence="2">The sequence shown here is derived from an EMBL/GenBank/DDBJ whole genome shotgun (WGS) entry which is preliminary data.</text>
</comment>
<protein>
    <submittedName>
        <fullName evidence="2">Crp/Fnr family transcriptional regulator</fullName>
    </submittedName>
</protein>
<dbReference type="CDD" id="cd00038">
    <property type="entry name" value="CAP_ED"/>
    <property type="match status" value="1"/>
</dbReference>
<accession>A0ABS1QJ09</accession>
<dbReference type="InterPro" id="IPR014710">
    <property type="entry name" value="RmlC-like_jellyroll"/>
</dbReference>
<dbReference type="Gene3D" id="2.60.120.10">
    <property type="entry name" value="Jelly Rolls"/>
    <property type="match status" value="1"/>
</dbReference>
<reference evidence="2 3" key="1">
    <citation type="submission" date="2020-12" db="EMBL/GenBank/DDBJ databases">
        <title>Chryseobacterium endoalhailicus sp. nov., isolated from seed of leguminous plant.</title>
        <authorList>
            <person name="Zhang X."/>
        </authorList>
    </citation>
    <scope>NUCLEOTIDE SEQUENCE [LARGE SCALE GENOMIC DNA]</scope>
    <source>
        <strain evidence="2 3">L7</strain>
    </source>
</reference>
<feature type="domain" description="Cyclic nucleotide-binding" evidence="1">
    <location>
        <begin position="13"/>
        <end position="116"/>
    </location>
</feature>
<dbReference type="Proteomes" id="UP000661696">
    <property type="component" value="Unassembled WGS sequence"/>
</dbReference>
<dbReference type="Pfam" id="PF00027">
    <property type="entry name" value="cNMP_binding"/>
    <property type="match status" value="1"/>
</dbReference>
<gene>
    <name evidence="2" type="ORF">JET18_15885</name>
</gene>
<evidence type="ECO:0000313" key="3">
    <source>
        <dbReference type="Proteomes" id="UP000661696"/>
    </source>
</evidence>
<dbReference type="InterPro" id="IPR018490">
    <property type="entry name" value="cNMP-bd_dom_sf"/>
</dbReference>